<evidence type="ECO:0000259" key="8">
    <source>
        <dbReference type="Pfam" id="PF12265"/>
    </source>
</evidence>
<dbReference type="InterPro" id="IPR036322">
    <property type="entry name" value="WD40_repeat_dom_sf"/>
</dbReference>
<dbReference type="GO" id="GO:0042254">
    <property type="term" value="P:ribosome biogenesis"/>
    <property type="evidence" value="ECO:0007669"/>
    <property type="project" value="TreeGrafter"/>
</dbReference>
<feature type="compositionally biased region" description="Acidic residues" evidence="7">
    <location>
        <begin position="139"/>
        <end position="150"/>
    </location>
</feature>
<keyword evidence="9" id="KW-1185">Reference proteome</keyword>
<dbReference type="GO" id="GO:0005730">
    <property type="term" value="C:nucleolus"/>
    <property type="evidence" value="ECO:0007669"/>
    <property type="project" value="TreeGrafter"/>
</dbReference>
<evidence type="ECO:0000313" key="9">
    <source>
        <dbReference type="Proteomes" id="UP001652642"/>
    </source>
</evidence>
<keyword evidence="4" id="KW-0539">Nucleus</keyword>
<dbReference type="PANTHER" id="PTHR45903:SF1">
    <property type="entry name" value="GLUTAMATE-RICH WD REPEAT-CONTAINING PROTEIN 1"/>
    <property type="match status" value="1"/>
</dbReference>
<keyword evidence="2 6" id="KW-0853">WD repeat</keyword>
<dbReference type="RefSeq" id="XP_020654524.2">
    <property type="nucleotide sequence ID" value="XM_020798865.2"/>
</dbReference>
<organism evidence="9 10">
    <name type="scientific">Pogona vitticeps</name>
    <name type="common">central bearded dragon</name>
    <dbReference type="NCBI Taxonomy" id="103695"/>
    <lineage>
        <taxon>Eukaryota</taxon>
        <taxon>Metazoa</taxon>
        <taxon>Chordata</taxon>
        <taxon>Craniata</taxon>
        <taxon>Vertebrata</taxon>
        <taxon>Euteleostomi</taxon>
        <taxon>Lepidosauria</taxon>
        <taxon>Squamata</taxon>
        <taxon>Bifurcata</taxon>
        <taxon>Unidentata</taxon>
        <taxon>Episquamata</taxon>
        <taxon>Toxicofera</taxon>
        <taxon>Iguania</taxon>
        <taxon>Acrodonta</taxon>
        <taxon>Agamidae</taxon>
        <taxon>Amphibolurinae</taxon>
        <taxon>Pogona</taxon>
    </lineage>
</organism>
<dbReference type="Pfam" id="PF12265">
    <property type="entry name" value="CAF1C_H4-bd"/>
    <property type="match status" value="1"/>
</dbReference>
<dbReference type="SUPFAM" id="SSF50978">
    <property type="entry name" value="WD40 repeat-like"/>
    <property type="match status" value="1"/>
</dbReference>
<dbReference type="KEGG" id="pvt:110081826"/>
<evidence type="ECO:0000256" key="3">
    <source>
        <dbReference type="ARBA" id="ARBA00022737"/>
    </source>
</evidence>
<sequence length="459" mass="50137">MEDSSTWDVGSSGSSSSCDEEAADMEVGEEGQEEKKEQVKARGGTYVPGKGPPPAPGEELVMDEGAYRLYHRAGTGAPCLSFDILRDALGENQTTYPLSLLLCAGTQAESAQANRLMVMKMHNLHGTKQGDKDSLESESSSDSEDDEDDEEKKPQLELAMVPHYGGINRVRVTELNESPIVAVWSEKGQVSIYDLRRPLAAVSDSQAMAVFLREEQAKIKPIFSFSGHMTEGFAMDWSPKKPGTLLTGDCNKNIHLWTPKEDGSWFVDQRPFTAHTASVEDLQWSPNEATVFASCSADASIRIWDIRAAPGKACMLTTNQAHDADVNVISWNRNEPFIVSGGDDGALKIWDLRQFQKGLAVATFKQHTAPITSVEWHPTDSGVFAASGADDQVTQWDLAVERDGASEAEDPALASIPPQLLFIHQGESDIKELHWHPQCPGTLITTALSGFNIFRTISV</sequence>
<accession>A0A6J0U8H8</accession>
<dbReference type="InterPro" id="IPR022052">
    <property type="entry name" value="Histone-bd_RBBP4-like_N"/>
</dbReference>
<dbReference type="PANTHER" id="PTHR45903">
    <property type="entry name" value="GLUTAMATE-RICH WD REPEAT-CONTAINING PROTEIN 1"/>
    <property type="match status" value="1"/>
</dbReference>
<dbReference type="GeneID" id="110081826"/>
<feature type="compositionally biased region" description="Acidic residues" evidence="7">
    <location>
        <begin position="18"/>
        <end position="32"/>
    </location>
</feature>
<feature type="region of interest" description="Disordered" evidence="7">
    <location>
        <begin position="1"/>
        <end position="58"/>
    </location>
</feature>
<evidence type="ECO:0000256" key="2">
    <source>
        <dbReference type="ARBA" id="ARBA00022574"/>
    </source>
</evidence>
<reference evidence="10" key="1">
    <citation type="submission" date="2025-08" db="UniProtKB">
        <authorList>
            <consortium name="RefSeq"/>
        </authorList>
    </citation>
    <scope>IDENTIFICATION</scope>
</reference>
<comment type="subcellular location">
    <subcellularLocation>
        <location evidence="1">Nucleus</location>
    </subcellularLocation>
</comment>
<dbReference type="Pfam" id="PF00400">
    <property type="entry name" value="WD40"/>
    <property type="match status" value="3"/>
</dbReference>
<feature type="region of interest" description="Disordered" evidence="7">
    <location>
        <begin position="126"/>
        <end position="154"/>
    </location>
</feature>
<evidence type="ECO:0000256" key="5">
    <source>
        <dbReference type="ARBA" id="ARBA00040876"/>
    </source>
</evidence>
<evidence type="ECO:0000313" key="10">
    <source>
        <dbReference type="RefSeq" id="XP_020654524.2"/>
    </source>
</evidence>
<dbReference type="CTD" id="83743"/>
<evidence type="ECO:0000256" key="6">
    <source>
        <dbReference type="PROSITE-ProRule" id="PRU00221"/>
    </source>
</evidence>
<gene>
    <name evidence="10" type="primary">GRWD1</name>
</gene>
<dbReference type="OrthoDB" id="2161379at2759"/>
<dbReference type="PROSITE" id="PS00678">
    <property type="entry name" value="WD_REPEATS_1"/>
    <property type="match status" value="1"/>
</dbReference>
<evidence type="ECO:0000256" key="4">
    <source>
        <dbReference type="ARBA" id="ARBA00023242"/>
    </source>
</evidence>
<dbReference type="PROSITE" id="PS50294">
    <property type="entry name" value="WD_REPEATS_REGION"/>
    <property type="match status" value="3"/>
</dbReference>
<feature type="repeat" description="WD" evidence="6">
    <location>
        <begin position="364"/>
        <end position="398"/>
    </location>
</feature>
<dbReference type="PROSITE" id="PS50082">
    <property type="entry name" value="WD_REPEATS_2"/>
    <property type="match status" value="3"/>
</dbReference>
<dbReference type="SMART" id="SM00320">
    <property type="entry name" value="WD40"/>
    <property type="match status" value="6"/>
</dbReference>
<feature type="repeat" description="WD" evidence="6">
    <location>
        <begin position="319"/>
        <end position="353"/>
    </location>
</feature>
<dbReference type="InterPro" id="IPR015943">
    <property type="entry name" value="WD40/YVTN_repeat-like_dom_sf"/>
</dbReference>
<dbReference type="Proteomes" id="UP001652642">
    <property type="component" value="Chromosome 6"/>
</dbReference>
<dbReference type="InterPro" id="IPR001680">
    <property type="entry name" value="WD40_rpt"/>
</dbReference>
<evidence type="ECO:0000256" key="7">
    <source>
        <dbReference type="SAM" id="MobiDB-lite"/>
    </source>
</evidence>
<feature type="domain" description="Histone-binding protein RBBP4-like N-terminal" evidence="8">
    <location>
        <begin position="58"/>
        <end position="125"/>
    </location>
</feature>
<dbReference type="InterPro" id="IPR020472">
    <property type="entry name" value="WD40_PAC1"/>
</dbReference>
<protein>
    <recommendedName>
        <fullName evidence="5">Glutamate-rich WD repeat-containing protein 1</fullName>
    </recommendedName>
</protein>
<dbReference type="Gene3D" id="2.130.10.10">
    <property type="entry name" value="YVTN repeat-like/Quinoprotein amine dehydrogenase"/>
    <property type="match status" value="1"/>
</dbReference>
<name>A0A6J0U8H8_9SAUR</name>
<keyword evidence="3" id="KW-0677">Repeat</keyword>
<proteinExistence type="predicted"/>
<dbReference type="InParanoid" id="A0A6J0U8H8"/>
<evidence type="ECO:0000256" key="1">
    <source>
        <dbReference type="ARBA" id="ARBA00004123"/>
    </source>
</evidence>
<dbReference type="AlphaFoldDB" id="A0A6J0U8H8"/>
<feature type="repeat" description="WD" evidence="6">
    <location>
        <begin position="272"/>
        <end position="307"/>
    </location>
</feature>
<dbReference type="InterPro" id="IPR019775">
    <property type="entry name" value="WD40_repeat_CS"/>
</dbReference>
<dbReference type="InterPro" id="IPR051972">
    <property type="entry name" value="Glutamate-rich_WD_repeat"/>
</dbReference>
<dbReference type="PRINTS" id="PR00320">
    <property type="entry name" value="GPROTEINBRPT"/>
</dbReference>